<dbReference type="EMBL" id="NIGF01000017">
    <property type="protein sequence ID" value="PQV63020.1"/>
    <property type="molecule type" value="Genomic_DNA"/>
</dbReference>
<comment type="subcellular location">
    <subcellularLocation>
        <location evidence="7">Cytoplasm</location>
        <location evidence="7">Nucleoid</location>
    </subcellularLocation>
</comment>
<comment type="similarity">
    <text evidence="7">Belongs to the MraZ family.</text>
</comment>
<dbReference type="PROSITE" id="PS51740">
    <property type="entry name" value="SPOVT_ABRB"/>
    <property type="match status" value="1"/>
</dbReference>
<dbReference type="GO" id="GO:0000976">
    <property type="term" value="F:transcription cis-regulatory region binding"/>
    <property type="evidence" value="ECO:0007669"/>
    <property type="project" value="TreeGrafter"/>
</dbReference>
<dbReference type="PANTHER" id="PTHR34701:SF1">
    <property type="entry name" value="TRANSCRIPTIONAL REGULATOR MRAZ"/>
    <property type="match status" value="1"/>
</dbReference>
<dbReference type="FunCoup" id="A0A2S8SQF4">
    <property type="interactions" value="224"/>
</dbReference>
<reference evidence="10 11" key="1">
    <citation type="journal article" date="2018" name="Syst. Appl. Microbiol.">
        <title>Abditibacterium utsteinense sp. nov., the first cultivated member of candidate phylum FBP, isolated from ice-free Antarctic soil samples.</title>
        <authorList>
            <person name="Tahon G."/>
            <person name="Tytgat B."/>
            <person name="Lebbe L."/>
            <person name="Carlier A."/>
            <person name="Willems A."/>
        </authorList>
    </citation>
    <scope>NUCLEOTIDE SEQUENCE [LARGE SCALE GENOMIC DNA]</scope>
    <source>
        <strain evidence="10 11">LMG 29911</strain>
    </source>
</reference>
<proteinExistence type="inferred from homology"/>
<dbReference type="Proteomes" id="UP000237684">
    <property type="component" value="Unassembled WGS sequence"/>
</dbReference>
<evidence type="ECO:0000256" key="1">
    <source>
        <dbReference type="ARBA" id="ARBA00013860"/>
    </source>
</evidence>
<evidence type="ECO:0000313" key="10">
    <source>
        <dbReference type="EMBL" id="PQV63020.1"/>
    </source>
</evidence>
<accession>A0A2S8SQF4</accession>
<sequence length="232" mass="25724">MARISAPRGEERSSAPLEIVVPVMTGTHFHALDDKGRVIVPAKLRPGLTERFWMMLDENDNVAMYNHDTGRDVLEYCERQMAQNPGDEFIAAAVERITGAAEFVVIEGESWRVSVSDILRFRAQIDKEIVSVGVLNKAVMWSRERWEEAQQKRESPEVRRAQAEMLRAAASGIRKKDAVQEEKVEETVREAGNGTTGLANGTTGQSSERAANSSAGDGRRNTRILSLSQLGK</sequence>
<organism evidence="10 11">
    <name type="scientific">Abditibacterium utsteinense</name>
    <dbReference type="NCBI Taxonomy" id="1960156"/>
    <lineage>
        <taxon>Bacteria</taxon>
        <taxon>Pseudomonadati</taxon>
        <taxon>Abditibacteriota</taxon>
        <taxon>Abditibacteriia</taxon>
        <taxon>Abditibacteriales</taxon>
        <taxon>Abditibacteriaceae</taxon>
        <taxon>Abditibacterium</taxon>
    </lineage>
</organism>
<dbReference type="Gene3D" id="3.40.1550.20">
    <property type="entry name" value="Transcriptional regulator MraZ domain"/>
    <property type="match status" value="1"/>
</dbReference>
<evidence type="ECO:0000256" key="5">
    <source>
        <dbReference type="ARBA" id="ARBA00023125"/>
    </source>
</evidence>
<dbReference type="PANTHER" id="PTHR34701">
    <property type="entry name" value="TRANSCRIPTIONAL REGULATOR MRAZ"/>
    <property type="match status" value="1"/>
</dbReference>
<evidence type="ECO:0000256" key="2">
    <source>
        <dbReference type="ARBA" id="ARBA00022490"/>
    </source>
</evidence>
<dbReference type="InterPro" id="IPR003444">
    <property type="entry name" value="MraZ"/>
</dbReference>
<evidence type="ECO:0000256" key="4">
    <source>
        <dbReference type="ARBA" id="ARBA00023015"/>
    </source>
</evidence>
<keyword evidence="5 7" id="KW-0238">DNA-binding</keyword>
<keyword evidence="2 7" id="KW-0963">Cytoplasm</keyword>
<keyword evidence="11" id="KW-1185">Reference proteome</keyword>
<feature type="compositionally biased region" description="Low complexity" evidence="8">
    <location>
        <begin position="191"/>
        <end position="204"/>
    </location>
</feature>
<dbReference type="AlphaFoldDB" id="A0A2S8SQF4"/>
<comment type="caution">
    <text evidence="10">The sequence shown here is derived from an EMBL/GenBank/DDBJ whole genome shotgun (WGS) entry which is preliminary data.</text>
</comment>
<keyword evidence="4 7" id="KW-0805">Transcription regulation</keyword>
<dbReference type="GO" id="GO:0005737">
    <property type="term" value="C:cytoplasm"/>
    <property type="evidence" value="ECO:0007669"/>
    <property type="project" value="UniProtKB-UniRule"/>
</dbReference>
<dbReference type="InterPro" id="IPR038619">
    <property type="entry name" value="MraZ_sf"/>
</dbReference>
<feature type="region of interest" description="Disordered" evidence="8">
    <location>
        <begin position="172"/>
        <end position="232"/>
    </location>
</feature>
<feature type="compositionally biased region" description="Basic and acidic residues" evidence="8">
    <location>
        <begin position="174"/>
        <end position="189"/>
    </location>
</feature>
<dbReference type="GO" id="GO:0009295">
    <property type="term" value="C:nucleoid"/>
    <property type="evidence" value="ECO:0007669"/>
    <property type="project" value="UniProtKB-SubCell"/>
</dbReference>
<dbReference type="HAMAP" id="MF_01008">
    <property type="entry name" value="MraZ"/>
    <property type="match status" value="1"/>
</dbReference>
<evidence type="ECO:0000256" key="6">
    <source>
        <dbReference type="ARBA" id="ARBA00023163"/>
    </source>
</evidence>
<feature type="compositionally biased region" description="Polar residues" evidence="8">
    <location>
        <begin position="205"/>
        <end position="215"/>
    </location>
</feature>
<dbReference type="InterPro" id="IPR035642">
    <property type="entry name" value="MraZ_N"/>
</dbReference>
<evidence type="ECO:0000313" key="11">
    <source>
        <dbReference type="Proteomes" id="UP000237684"/>
    </source>
</evidence>
<dbReference type="CDD" id="cd16321">
    <property type="entry name" value="MraZ_C"/>
    <property type="match status" value="1"/>
</dbReference>
<evidence type="ECO:0000256" key="3">
    <source>
        <dbReference type="ARBA" id="ARBA00022737"/>
    </source>
</evidence>
<evidence type="ECO:0000256" key="8">
    <source>
        <dbReference type="SAM" id="MobiDB-lite"/>
    </source>
</evidence>
<name>A0A2S8SQF4_9BACT</name>
<dbReference type="InterPro" id="IPR020603">
    <property type="entry name" value="MraZ_dom"/>
</dbReference>
<dbReference type="InterPro" id="IPR035644">
    <property type="entry name" value="MraZ_C"/>
</dbReference>
<gene>
    <name evidence="7" type="primary">mraZ</name>
    <name evidence="10" type="ORF">B1R32_11762</name>
</gene>
<keyword evidence="3" id="KW-0677">Repeat</keyword>
<feature type="domain" description="SpoVT-AbrB" evidence="9">
    <location>
        <begin position="27"/>
        <end position="69"/>
    </location>
</feature>
<dbReference type="OrthoDB" id="9807753at2"/>
<dbReference type="InParanoid" id="A0A2S8SQF4"/>
<keyword evidence="6 7" id="KW-0804">Transcription</keyword>
<protein>
    <recommendedName>
        <fullName evidence="1 7">Transcriptional regulator MraZ</fullName>
    </recommendedName>
</protein>
<dbReference type="CDD" id="cd16320">
    <property type="entry name" value="MraZ_N"/>
    <property type="match status" value="1"/>
</dbReference>
<dbReference type="RefSeq" id="WP_123580788.1">
    <property type="nucleotide sequence ID" value="NZ_NIGF01000017.1"/>
</dbReference>
<dbReference type="SUPFAM" id="SSF89447">
    <property type="entry name" value="AbrB/MazE/MraZ-like"/>
    <property type="match status" value="1"/>
</dbReference>
<dbReference type="GO" id="GO:0003700">
    <property type="term" value="F:DNA-binding transcription factor activity"/>
    <property type="evidence" value="ECO:0007669"/>
    <property type="project" value="UniProtKB-UniRule"/>
</dbReference>
<dbReference type="InterPro" id="IPR007159">
    <property type="entry name" value="SpoVT-AbrB_dom"/>
</dbReference>
<dbReference type="InterPro" id="IPR037914">
    <property type="entry name" value="SpoVT-AbrB_sf"/>
</dbReference>
<dbReference type="GO" id="GO:2000143">
    <property type="term" value="P:negative regulation of DNA-templated transcription initiation"/>
    <property type="evidence" value="ECO:0007669"/>
    <property type="project" value="TreeGrafter"/>
</dbReference>
<feature type="compositionally biased region" description="Polar residues" evidence="8">
    <location>
        <begin position="223"/>
        <end position="232"/>
    </location>
</feature>
<evidence type="ECO:0000259" key="9">
    <source>
        <dbReference type="PROSITE" id="PS51740"/>
    </source>
</evidence>
<evidence type="ECO:0000256" key="7">
    <source>
        <dbReference type="HAMAP-Rule" id="MF_01008"/>
    </source>
</evidence>
<comment type="subunit">
    <text evidence="7">Forms oligomers.</text>
</comment>
<dbReference type="Pfam" id="PF02381">
    <property type="entry name" value="MraZ"/>
    <property type="match status" value="2"/>
</dbReference>